<dbReference type="InterPro" id="IPR012902">
    <property type="entry name" value="N_methyl_site"/>
</dbReference>
<keyword evidence="5" id="KW-0472">Membrane</keyword>
<comment type="subcellular location">
    <subcellularLocation>
        <location evidence="1">Cell outer membrane</location>
        <topology evidence="1">Single-pass membrane protein</topology>
    </subcellularLocation>
    <subcellularLocation>
        <location evidence="2">Periplasm</location>
    </subcellularLocation>
</comment>
<keyword evidence="3" id="KW-0574">Periplasm</keyword>
<evidence type="ECO:0000256" key="5">
    <source>
        <dbReference type="SAM" id="Phobius"/>
    </source>
</evidence>
<dbReference type="OrthoDB" id="32666at2"/>
<comment type="caution">
    <text evidence="6">The sequence shown here is derived from an EMBL/GenBank/DDBJ whole genome shotgun (WGS) entry which is preliminary data.</text>
</comment>
<gene>
    <name evidence="6" type="ORF">ODE01S_01480</name>
</gene>
<keyword evidence="5" id="KW-0812">Transmembrane</keyword>
<dbReference type="GO" id="GO:0042597">
    <property type="term" value="C:periplasmic space"/>
    <property type="evidence" value="ECO:0007669"/>
    <property type="project" value="UniProtKB-SubCell"/>
</dbReference>
<evidence type="ECO:0000256" key="2">
    <source>
        <dbReference type="ARBA" id="ARBA00004418"/>
    </source>
</evidence>
<evidence type="ECO:0000256" key="3">
    <source>
        <dbReference type="ARBA" id="ARBA00022764"/>
    </source>
</evidence>
<feature type="transmembrane region" description="Helical" evidence="5">
    <location>
        <begin position="12"/>
        <end position="34"/>
    </location>
</feature>
<dbReference type="SUPFAM" id="SSF54523">
    <property type="entry name" value="Pili subunits"/>
    <property type="match status" value="1"/>
</dbReference>
<dbReference type="RefSeq" id="WP_147144843.1">
    <property type="nucleotide sequence ID" value="NZ_BJXN01000001.1"/>
</dbReference>
<proteinExistence type="predicted"/>
<accession>A0A511RGD9</accession>
<dbReference type="NCBIfam" id="TIGR02532">
    <property type="entry name" value="IV_pilin_GFxxxE"/>
    <property type="match status" value="1"/>
</dbReference>
<dbReference type="GO" id="GO:0009279">
    <property type="term" value="C:cell outer membrane"/>
    <property type="evidence" value="ECO:0007669"/>
    <property type="project" value="UniProtKB-SubCell"/>
</dbReference>
<dbReference type="InterPro" id="IPR045584">
    <property type="entry name" value="Pilin-like"/>
</dbReference>
<keyword evidence="5" id="KW-1133">Transmembrane helix</keyword>
<evidence type="ECO:0000313" key="7">
    <source>
        <dbReference type="Proteomes" id="UP000321827"/>
    </source>
</evidence>
<evidence type="ECO:0000256" key="4">
    <source>
        <dbReference type="ARBA" id="ARBA00023237"/>
    </source>
</evidence>
<evidence type="ECO:0000313" key="6">
    <source>
        <dbReference type="EMBL" id="GEM88714.1"/>
    </source>
</evidence>
<dbReference type="EMBL" id="BJXN01000001">
    <property type="protein sequence ID" value="GEM88714.1"/>
    <property type="molecule type" value="Genomic_DNA"/>
</dbReference>
<dbReference type="Pfam" id="PF07963">
    <property type="entry name" value="N_methyl"/>
    <property type="match status" value="1"/>
</dbReference>
<sequence length="144" mass="16464">MRTRRGFSLIEVLIALVVVTVVSFAAVTTMVSSMRHNADNRVRSQAVAATEAWMDRFRSRSLPFNYFSTPRSYDYGYDYTNDSVFTASGDPNLAEIAQEWGRFKFEVKTEPFSTNPVIWRVLVTGYYKKRGGEGRVELVSLVRQ</sequence>
<name>A0A511RGD9_9DEIN</name>
<dbReference type="Proteomes" id="UP000321827">
    <property type="component" value="Unassembled WGS sequence"/>
</dbReference>
<evidence type="ECO:0000256" key="1">
    <source>
        <dbReference type="ARBA" id="ARBA00004203"/>
    </source>
</evidence>
<protein>
    <recommendedName>
        <fullName evidence="8">Prepilin-type N-terminal cleavage/methylation domain-containing protein</fullName>
    </recommendedName>
</protein>
<dbReference type="AlphaFoldDB" id="A0A511RGD9"/>
<evidence type="ECO:0008006" key="8">
    <source>
        <dbReference type="Google" id="ProtNLM"/>
    </source>
</evidence>
<dbReference type="PROSITE" id="PS00409">
    <property type="entry name" value="PROKAR_NTER_METHYL"/>
    <property type="match status" value="1"/>
</dbReference>
<reference evidence="6 7" key="1">
    <citation type="submission" date="2019-07" db="EMBL/GenBank/DDBJ databases">
        <title>Whole genome shotgun sequence of Oceanithermus desulfurans NBRC 100063.</title>
        <authorList>
            <person name="Hosoyama A."/>
            <person name="Uohara A."/>
            <person name="Ohji S."/>
            <person name="Ichikawa N."/>
        </authorList>
    </citation>
    <scope>NUCLEOTIDE SEQUENCE [LARGE SCALE GENOMIC DNA]</scope>
    <source>
        <strain evidence="6 7">NBRC 100063</strain>
    </source>
</reference>
<organism evidence="6 7">
    <name type="scientific">Oceanithermus desulfurans NBRC 100063</name>
    <dbReference type="NCBI Taxonomy" id="1227550"/>
    <lineage>
        <taxon>Bacteria</taxon>
        <taxon>Thermotogati</taxon>
        <taxon>Deinococcota</taxon>
        <taxon>Deinococci</taxon>
        <taxon>Thermales</taxon>
        <taxon>Thermaceae</taxon>
        <taxon>Oceanithermus</taxon>
    </lineage>
</organism>
<keyword evidence="4" id="KW-0998">Cell outer membrane</keyword>